<comment type="caution">
    <text evidence="2">The sequence shown here is derived from an EMBL/GenBank/DDBJ whole genome shotgun (WGS) entry which is preliminary data.</text>
</comment>
<dbReference type="Proteomes" id="UP000315133">
    <property type="component" value="Unassembled WGS sequence"/>
</dbReference>
<gene>
    <name evidence="2" type="ORF">FB476_0157</name>
</gene>
<protein>
    <submittedName>
        <fullName evidence="2">Osmoprotectant transport system substrate-binding protein</fullName>
    </submittedName>
</protein>
<reference evidence="2 3" key="1">
    <citation type="submission" date="2019-06" db="EMBL/GenBank/DDBJ databases">
        <title>Sequencing the genomes of 1000 actinobacteria strains.</title>
        <authorList>
            <person name="Klenk H.-P."/>
        </authorList>
    </citation>
    <scope>NUCLEOTIDE SEQUENCE [LARGE SCALE GENOMIC DNA]</scope>
    <source>
        <strain evidence="2 3">DSM 12362</strain>
    </source>
</reference>
<evidence type="ECO:0000313" key="2">
    <source>
        <dbReference type="EMBL" id="TQM95318.1"/>
    </source>
</evidence>
<accession>A0A543KJR8</accession>
<dbReference type="RefSeq" id="WP_238329488.1">
    <property type="nucleotide sequence ID" value="NZ_BAAAIL010000003.1"/>
</dbReference>
<dbReference type="GO" id="GO:0043190">
    <property type="term" value="C:ATP-binding cassette (ABC) transporter complex"/>
    <property type="evidence" value="ECO:0007669"/>
    <property type="project" value="InterPro"/>
</dbReference>
<evidence type="ECO:0000259" key="1">
    <source>
        <dbReference type="Pfam" id="PF04069"/>
    </source>
</evidence>
<keyword evidence="3" id="KW-1185">Reference proteome</keyword>
<dbReference type="Pfam" id="PF04069">
    <property type="entry name" value="OpuAC"/>
    <property type="match status" value="1"/>
</dbReference>
<sequence length="324" mass="33610">MLDLARTTVERVLMRRTSLTVLSLTAALVLTGCGGGGDPLDADTEDTGSETGAGTGDGAATVVIGSANFPENELLAEIYAAALSDAGVEVSTTLNIGSRETYMAGLQDGSIDLIPEYTGGLATYLNPEITATSPEDVLQEAQDNLPAGLQLLEISEAEDKDALVVTRETADELGLTSIADLTDQAGDLVLGGPPEFETRPNGVAGLAEVYGVEFGSFRPLAAGSNLTVQALVNGQVNAANIFTTDPAIEENDLVILEDPESLFAAQNIVPLISSEVVNPAVEDALDAVSAALTTENLTAMMVQVITEGQDPADVARQFVDENLR</sequence>
<dbReference type="EMBL" id="VFPU01000001">
    <property type="protein sequence ID" value="TQM95318.1"/>
    <property type="molecule type" value="Genomic_DNA"/>
</dbReference>
<organism evidence="2 3">
    <name type="scientific">Ornithinimicrobium humiphilum</name>
    <dbReference type="NCBI Taxonomy" id="125288"/>
    <lineage>
        <taxon>Bacteria</taxon>
        <taxon>Bacillati</taxon>
        <taxon>Actinomycetota</taxon>
        <taxon>Actinomycetes</taxon>
        <taxon>Micrococcales</taxon>
        <taxon>Ornithinimicrobiaceae</taxon>
        <taxon>Ornithinimicrobium</taxon>
    </lineage>
</organism>
<dbReference type="SUPFAM" id="SSF53850">
    <property type="entry name" value="Periplasmic binding protein-like II"/>
    <property type="match status" value="1"/>
</dbReference>
<evidence type="ECO:0000313" key="3">
    <source>
        <dbReference type="Proteomes" id="UP000315133"/>
    </source>
</evidence>
<feature type="domain" description="ABC-type glycine betaine transport system substrate-binding" evidence="1">
    <location>
        <begin position="60"/>
        <end position="321"/>
    </location>
</feature>
<proteinExistence type="predicted"/>
<name>A0A543KJR8_9MICO</name>
<dbReference type="AlphaFoldDB" id="A0A543KJR8"/>
<dbReference type="CDD" id="cd13606">
    <property type="entry name" value="PBP2_ProX_like"/>
    <property type="match status" value="1"/>
</dbReference>
<dbReference type="InterPro" id="IPR007210">
    <property type="entry name" value="ABC_Gly_betaine_transp_sub-bd"/>
</dbReference>
<dbReference type="Gene3D" id="3.40.190.120">
    <property type="entry name" value="Osmoprotection protein (prox), domain 2"/>
    <property type="match status" value="1"/>
</dbReference>
<dbReference type="PROSITE" id="PS51257">
    <property type="entry name" value="PROKAR_LIPOPROTEIN"/>
    <property type="match status" value="1"/>
</dbReference>
<dbReference type="GO" id="GO:0022857">
    <property type="term" value="F:transmembrane transporter activity"/>
    <property type="evidence" value="ECO:0007669"/>
    <property type="project" value="InterPro"/>
</dbReference>
<dbReference type="Gene3D" id="3.40.190.10">
    <property type="entry name" value="Periplasmic binding protein-like II"/>
    <property type="match status" value="1"/>
</dbReference>